<dbReference type="PhylomeDB" id="A7S5E7"/>
<evidence type="ECO:0000313" key="7">
    <source>
        <dbReference type="EMBL" id="EDO41073.1"/>
    </source>
</evidence>
<keyword evidence="2" id="KW-0812">Transmembrane</keyword>
<reference evidence="7 8" key="1">
    <citation type="journal article" date="2007" name="Science">
        <title>Sea anemone genome reveals ancestral eumetazoan gene repertoire and genomic organization.</title>
        <authorList>
            <person name="Putnam N.H."/>
            <person name="Srivastava M."/>
            <person name="Hellsten U."/>
            <person name="Dirks B."/>
            <person name="Chapman J."/>
            <person name="Salamov A."/>
            <person name="Terry A."/>
            <person name="Shapiro H."/>
            <person name="Lindquist E."/>
            <person name="Kapitonov V.V."/>
            <person name="Jurka J."/>
            <person name="Genikhovich G."/>
            <person name="Grigoriev I.V."/>
            <person name="Lucas S.M."/>
            <person name="Steele R.E."/>
            <person name="Finnerty J.R."/>
            <person name="Technau U."/>
            <person name="Martindale M.Q."/>
            <person name="Rokhsar D.S."/>
        </authorList>
    </citation>
    <scope>NUCLEOTIDE SEQUENCE [LARGE SCALE GENOMIC DNA]</scope>
    <source>
        <strain evidence="8">CH2 X CH6</strain>
    </source>
</reference>
<organism evidence="7 8">
    <name type="scientific">Nematostella vectensis</name>
    <name type="common">Starlet sea anemone</name>
    <dbReference type="NCBI Taxonomy" id="45351"/>
    <lineage>
        <taxon>Eukaryota</taxon>
        <taxon>Metazoa</taxon>
        <taxon>Cnidaria</taxon>
        <taxon>Anthozoa</taxon>
        <taxon>Hexacorallia</taxon>
        <taxon>Actiniaria</taxon>
        <taxon>Edwardsiidae</taxon>
        <taxon>Nematostella</taxon>
    </lineage>
</organism>
<evidence type="ECO:0000256" key="6">
    <source>
        <dbReference type="SAM" id="SignalP"/>
    </source>
</evidence>
<dbReference type="HOGENOM" id="CLU_1449349_0_0_1"/>
<proteinExistence type="predicted"/>
<keyword evidence="4" id="KW-1133">Transmembrane helix</keyword>
<dbReference type="PANTHER" id="PTHR16059:SF25">
    <property type="entry name" value="LYSOZYME"/>
    <property type="match status" value="1"/>
</dbReference>
<feature type="signal peptide" evidence="6">
    <location>
        <begin position="1"/>
        <end position="18"/>
    </location>
</feature>
<dbReference type="PANTHER" id="PTHR16059">
    <property type="entry name" value="ANTHRAX TOXIN RECEPTOR"/>
    <property type="match status" value="1"/>
</dbReference>
<evidence type="ECO:0000256" key="2">
    <source>
        <dbReference type="ARBA" id="ARBA00022692"/>
    </source>
</evidence>
<dbReference type="OMA" id="KCASDAN"/>
<keyword evidence="8" id="KW-1185">Reference proteome</keyword>
<sequence>MKYVVAIALWAMLAVVHGKQIIRGESYGNARTLKDMFEDTLEKAPRCPAEFSKVGCFLDNGKKKGFPEMLFQDRNERGKKYGGELIDWKRWDEYVARLVCRCAKAAKAKGYRFFAIQFFGECYSGPNMENPFTPRSRSKKCYTNGYKRCDSMDDAPCVGGSFRDFVYQLEEGRWQWCWRGRFLMTSP</sequence>
<evidence type="ECO:0000256" key="5">
    <source>
        <dbReference type="ARBA" id="ARBA00023136"/>
    </source>
</evidence>
<comment type="subcellular location">
    <subcellularLocation>
        <location evidence="1">Membrane</location>
        <topology evidence="1">Single-pass membrane protein</topology>
    </subcellularLocation>
</comment>
<protein>
    <recommendedName>
        <fullName evidence="9">Lysozyme</fullName>
    </recommendedName>
</protein>
<dbReference type="GO" id="GO:0016020">
    <property type="term" value="C:membrane"/>
    <property type="evidence" value="ECO:0007669"/>
    <property type="project" value="UniProtKB-SubCell"/>
</dbReference>
<evidence type="ECO:0000256" key="3">
    <source>
        <dbReference type="ARBA" id="ARBA00022729"/>
    </source>
</evidence>
<dbReference type="InParanoid" id="A7S5E7"/>
<feature type="chain" id="PRO_5002712327" description="Lysozyme" evidence="6">
    <location>
        <begin position="19"/>
        <end position="187"/>
    </location>
</feature>
<evidence type="ECO:0008006" key="9">
    <source>
        <dbReference type="Google" id="ProtNLM"/>
    </source>
</evidence>
<dbReference type="EMBL" id="DS469582">
    <property type="protein sequence ID" value="EDO41073.1"/>
    <property type="molecule type" value="Genomic_DNA"/>
</dbReference>
<name>A7S5E7_NEMVE</name>
<evidence type="ECO:0000256" key="1">
    <source>
        <dbReference type="ARBA" id="ARBA00004167"/>
    </source>
</evidence>
<evidence type="ECO:0000256" key="4">
    <source>
        <dbReference type="ARBA" id="ARBA00022989"/>
    </source>
</evidence>
<dbReference type="AlphaFoldDB" id="A7S5E7"/>
<dbReference type="Proteomes" id="UP000001593">
    <property type="component" value="Unassembled WGS sequence"/>
</dbReference>
<keyword evidence="3 6" id="KW-0732">Signal</keyword>
<accession>A7S5E7</accession>
<gene>
    <name evidence="7" type="ORF">NEMVEDRAFT_v1g242983</name>
</gene>
<evidence type="ECO:0000313" key="8">
    <source>
        <dbReference type="Proteomes" id="UP000001593"/>
    </source>
</evidence>
<keyword evidence="5" id="KW-0472">Membrane</keyword>